<evidence type="ECO:0000256" key="3">
    <source>
        <dbReference type="ARBA" id="ARBA00022840"/>
    </source>
</evidence>
<comment type="caution">
    <text evidence="8">The sequence shown here is derived from an EMBL/GenBank/DDBJ whole genome shotgun (WGS) entry which is preliminary data.</text>
</comment>
<name>A0ABR2GK07_9EUKA</name>
<evidence type="ECO:0000256" key="4">
    <source>
        <dbReference type="PROSITE-ProRule" id="PRU10141"/>
    </source>
</evidence>
<feature type="compositionally biased region" description="Basic and acidic residues" evidence="6">
    <location>
        <begin position="372"/>
        <end position="382"/>
    </location>
</feature>
<keyword evidence="10" id="KW-1185">Reference proteome</keyword>
<dbReference type="Pfam" id="PF00069">
    <property type="entry name" value="Pkinase"/>
    <property type="match status" value="1"/>
</dbReference>
<evidence type="ECO:0000313" key="9">
    <source>
        <dbReference type="EMBL" id="KAK8841072.1"/>
    </source>
</evidence>
<keyword evidence="5" id="KW-0808">Transferase</keyword>
<dbReference type="PROSITE" id="PS00108">
    <property type="entry name" value="PROTEIN_KINASE_ST"/>
    <property type="match status" value="1"/>
</dbReference>
<keyword evidence="5" id="KW-0723">Serine/threonine-protein kinase</keyword>
<keyword evidence="3 4" id="KW-0067">ATP-binding</keyword>
<evidence type="ECO:0000256" key="6">
    <source>
        <dbReference type="SAM" id="MobiDB-lite"/>
    </source>
</evidence>
<evidence type="ECO:0000256" key="2">
    <source>
        <dbReference type="ARBA" id="ARBA00022741"/>
    </source>
</evidence>
<keyword evidence="2 4" id="KW-0547">Nucleotide-binding</keyword>
<dbReference type="Proteomes" id="UP001470230">
    <property type="component" value="Unassembled WGS sequence"/>
</dbReference>
<dbReference type="EMBL" id="JAPFFF010000043">
    <property type="protein sequence ID" value="KAK8841072.1"/>
    <property type="molecule type" value="Genomic_DNA"/>
</dbReference>
<feature type="binding site" evidence="4">
    <location>
        <position position="56"/>
    </location>
    <ligand>
        <name>ATP</name>
        <dbReference type="ChEBI" id="CHEBI:30616"/>
    </ligand>
</feature>
<sequence length="382" mass="44647">MEFHLNRIVLNKGEVIDGYKIACLLGQGGYGDVYKVTNSHGKEFAMKTEYLNSPKKALESEIKIIKKLHSPYFPKYYSDGETKDFKYLIVDTLGPSIGDIQKLDSEAITTEFTYNFALQSLSIIEKLHECGYIHRDIKPTNFLLKRDQKHPLNLIDFGISKPYINFENGEILEPVPSRYKGTRKYASVNSHNGKDLGRCDDLFSWFYCIIEMKMGKLPWNDIKNYDEVKKMKQNQVSTVIKPYPELVKIYDYLIELKFKDKPDYDFLRSIITEKMEKDGFNSESFNWIDFYDKMKKLKKTIEVCPNNQNKSDNKKDSNKKEAVNQNNFVVNKIHTNQFPSQQNEKRQKKVIQEEKHNKHNKKVKKSGKNHKNKSDGKDCLLS</sequence>
<dbReference type="InterPro" id="IPR008271">
    <property type="entry name" value="Ser/Thr_kinase_AS"/>
</dbReference>
<dbReference type="SMART" id="SM00220">
    <property type="entry name" value="S_TKc"/>
    <property type="match status" value="1"/>
</dbReference>
<dbReference type="PANTHER" id="PTHR11909">
    <property type="entry name" value="CASEIN KINASE-RELATED"/>
    <property type="match status" value="1"/>
</dbReference>
<dbReference type="EMBL" id="JAPFFF010000449">
    <property type="protein sequence ID" value="KAK8834263.1"/>
    <property type="molecule type" value="Genomic_DNA"/>
</dbReference>
<dbReference type="InterPro" id="IPR011009">
    <property type="entry name" value="Kinase-like_dom_sf"/>
</dbReference>
<reference evidence="8 10" key="1">
    <citation type="submission" date="2024-04" db="EMBL/GenBank/DDBJ databases">
        <title>Tritrichomonas musculus Genome.</title>
        <authorList>
            <person name="Alves-Ferreira E."/>
            <person name="Grigg M."/>
            <person name="Lorenzi H."/>
            <person name="Galac M."/>
        </authorList>
    </citation>
    <scope>NUCLEOTIDE SEQUENCE [LARGE SCALE GENOMIC DNA]</scope>
    <source>
        <strain evidence="8 10">EAF2021</strain>
    </source>
</reference>
<dbReference type="Gene3D" id="1.10.510.10">
    <property type="entry name" value="Transferase(Phosphotransferase) domain 1"/>
    <property type="match status" value="1"/>
</dbReference>
<organism evidence="8 10">
    <name type="scientific">Tritrichomonas musculus</name>
    <dbReference type="NCBI Taxonomy" id="1915356"/>
    <lineage>
        <taxon>Eukaryota</taxon>
        <taxon>Metamonada</taxon>
        <taxon>Parabasalia</taxon>
        <taxon>Tritrichomonadida</taxon>
        <taxon>Tritrichomonadidae</taxon>
        <taxon>Tritrichomonas</taxon>
    </lineage>
</organism>
<evidence type="ECO:0000313" key="10">
    <source>
        <dbReference type="Proteomes" id="UP001470230"/>
    </source>
</evidence>
<comment type="similarity">
    <text evidence="5">Belongs to the protein kinase superfamily.</text>
</comment>
<dbReference type="InterPro" id="IPR050235">
    <property type="entry name" value="CK1_Ser-Thr_kinase"/>
</dbReference>
<evidence type="ECO:0000313" key="8">
    <source>
        <dbReference type="EMBL" id="KAK8834263.1"/>
    </source>
</evidence>
<dbReference type="PROSITE" id="PS50011">
    <property type="entry name" value="PROTEIN_KINASE_DOM"/>
    <property type="match status" value="1"/>
</dbReference>
<dbReference type="InterPro" id="IPR000719">
    <property type="entry name" value="Prot_kinase_dom"/>
</dbReference>
<evidence type="ECO:0000256" key="1">
    <source>
        <dbReference type="ARBA" id="ARBA00012513"/>
    </source>
</evidence>
<protein>
    <recommendedName>
        <fullName evidence="1">non-specific serine/threonine protein kinase</fullName>
        <ecNumber evidence="1">2.7.11.1</ecNumber>
    </recommendedName>
</protein>
<proteinExistence type="inferred from homology"/>
<accession>A0ABR2GK07</accession>
<dbReference type="InterPro" id="IPR017441">
    <property type="entry name" value="Protein_kinase_ATP_BS"/>
</dbReference>
<dbReference type="SUPFAM" id="SSF56112">
    <property type="entry name" value="Protein kinase-like (PK-like)"/>
    <property type="match status" value="1"/>
</dbReference>
<gene>
    <name evidence="9" type="ORF">M9Y10_027913</name>
    <name evidence="8" type="ORF">M9Y10_032070</name>
</gene>
<dbReference type="PROSITE" id="PS00107">
    <property type="entry name" value="PROTEIN_KINASE_ATP"/>
    <property type="match status" value="1"/>
</dbReference>
<feature type="region of interest" description="Disordered" evidence="6">
    <location>
        <begin position="334"/>
        <end position="382"/>
    </location>
</feature>
<feature type="compositionally biased region" description="Basic residues" evidence="6">
    <location>
        <begin position="357"/>
        <end position="371"/>
    </location>
</feature>
<keyword evidence="5" id="KW-0418">Kinase</keyword>
<feature type="domain" description="Protein kinase" evidence="7">
    <location>
        <begin position="19"/>
        <end position="275"/>
    </location>
</feature>
<dbReference type="EC" id="2.7.11.1" evidence="1"/>
<evidence type="ECO:0000259" key="7">
    <source>
        <dbReference type="PROSITE" id="PS50011"/>
    </source>
</evidence>
<evidence type="ECO:0000256" key="5">
    <source>
        <dbReference type="RuleBase" id="RU000304"/>
    </source>
</evidence>